<protein>
    <submittedName>
        <fullName evidence="8">Sodium:proton antiporter</fullName>
    </submittedName>
</protein>
<evidence type="ECO:0000256" key="2">
    <source>
        <dbReference type="ARBA" id="ARBA00022475"/>
    </source>
</evidence>
<feature type="transmembrane region" description="Helical" evidence="6">
    <location>
        <begin position="29"/>
        <end position="56"/>
    </location>
</feature>
<evidence type="ECO:0000259" key="7">
    <source>
        <dbReference type="Pfam" id="PF03553"/>
    </source>
</evidence>
<evidence type="ECO:0000256" key="4">
    <source>
        <dbReference type="ARBA" id="ARBA00022989"/>
    </source>
</evidence>
<comment type="subcellular location">
    <subcellularLocation>
        <location evidence="1">Cell membrane</location>
        <topology evidence="1">Multi-pass membrane protein</topology>
    </subcellularLocation>
</comment>
<dbReference type="KEGG" id="bif:N288_05420"/>
<keyword evidence="9" id="KW-1185">Reference proteome</keyword>
<evidence type="ECO:0000256" key="1">
    <source>
        <dbReference type="ARBA" id="ARBA00004651"/>
    </source>
</evidence>
<dbReference type="PATRIC" id="fig|1367477.3.peg.1016"/>
<accession>U5L6P5</accession>
<dbReference type="PANTHER" id="PTHR43478">
    <property type="entry name" value="NA+/H+ ANTIPORTER-RELATED"/>
    <property type="match status" value="1"/>
</dbReference>
<feature type="transmembrane region" description="Helical" evidence="6">
    <location>
        <begin position="147"/>
        <end position="170"/>
    </location>
</feature>
<proteinExistence type="predicted"/>
<dbReference type="HOGENOM" id="CLU_018751_2_1_9"/>
<dbReference type="AlphaFoldDB" id="U5L6P5"/>
<evidence type="ECO:0000256" key="6">
    <source>
        <dbReference type="SAM" id="Phobius"/>
    </source>
</evidence>
<feature type="domain" description="Na+/H+ antiporter NhaC-like C-terminal" evidence="7">
    <location>
        <begin position="165"/>
        <end position="466"/>
    </location>
</feature>
<name>U5L6P5_9BACI</name>
<keyword evidence="2" id="KW-1003">Cell membrane</keyword>
<gene>
    <name evidence="8" type="ORF">N288_05420</name>
</gene>
<feature type="transmembrane region" description="Helical" evidence="6">
    <location>
        <begin position="190"/>
        <end position="213"/>
    </location>
</feature>
<dbReference type="Proteomes" id="UP000017805">
    <property type="component" value="Chromosome"/>
</dbReference>
<dbReference type="PANTHER" id="PTHR43478:SF1">
    <property type="entry name" value="NA+_H+ ANTIPORTER NHAC-LIKE C-TERMINAL DOMAIN-CONTAINING PROTEIN"/>
    <property type="match status" value="1"/>
</dbReference>
<keyword evidence="4 6" id="KW-1133">Transmembrane helix</keyword>
<feature type="transmembrane region" description="Helical" evidence="6">
    <location>
        <begin position="68"/>
        <end position="88"/>
    </location>
</feature>
<dbReference type="GO" id="GO:0005886">
    <property type="term" value="C:plasma membrane"/>
    <property type="evidence" value="ECO:0007669"/>
    <property type="project" value="UniProtKB-SubCell"/>
</dbReference>
<keyword evidence="3 6" id="KW-0812">Transmembrane</keyword>
<sequence>MIVQTDWFSILPFLIAIPIAIKTKQVLPGLFAGLLAGSFLLQPTLAGGLETLIRFLVKGLIDENNIKIILFLYAFSGLVGMIKISGGIRGFVEEASVRIQNKRQALLLTYLSTVGTFSAPSFRFVTIAPIMRALLKKVKMSTQELGFVIETTATPIIVLIPIATAFVGYMTSIVDIAVSNENINADPYDLFLRSIPFNFFSFVMILLGIYLSFFHHSKSTQDSNPEKIGKSGDDEDDWHTCDPAVGRDLPEKPWNLLVPLALVVVLTLIFTWWDGYKKAGGFAAAFIKADVMDAMLIALVFTVLFTFLFFRFQKTKTSDLLNSFVIGGNDLMSVIVLLAVVWGLSSVTEALGFSAFVTRYSSWIPPSIVVPLLFLFGAAISYFIGSAWGTWGILMPLGISMAAASGIYLPLVIGAVFASGTFGAFASPLSDDTNTIARILNLSVIEYARYKLKPALIAAGITAVLYAGTVFFF</sequence>
<feature type="transmembrane region" description="Helical" evidence="6">
    <location>
        <begin position="368"/>
        <end position="394"/>
    </location>
</feature>
<feature type="transmembrane region" description="Helical" evidence="6">
    <location>
        <begin position="254"/>
        <end position="273"/>
    </location>
</feature>
<dbReference type="Pfam" id="PF03553">
    <property type="entry name" value="Na_H_antiporter"/>
    <property type="match status" value="1"/>
</dbReference>
<feature type="transmembrane region" description="Helical" evidence="6">
    <location>
        <begin position="455"/>
        <end position="472"/>
    </location>
</feature>
<evidence type="ECO:0000256" key="3">
    <source>
        <dbReference type="ARBA" id="ARBA00022692"/>
    </source>
</evidence>
<evidence type="ECO:0000313" key="8">
    <source>
        <dbReference type="EMBL" id="AGX03038.1"/>
    </source>
</evidence>
<evidence type="ECO:0000256" key="5">
    <source>
        <dbReference type="ARBA" id="ARBA00023136"/>
    </source>
</evidence>
<dbReference type="InterPro" id="IPR018461">
    <property type="entry name" value="Na/H_Antiport_NhaC-like_C"/>
</dbReference>
<dbReference type="EMBL" id="CP006643">
    <property type="protein sequence ID" value="AGX03038.1"/>
    <property type="molecule type" value="Genomic_DNA"/>
</dbReference>
<organism evidence="8 9">
    <name type="scientific">Bacillus infantis NRRL B-14911</name>
    <dbReference type="NCBI Taxonomy" id="1367477"/>
    <lineage>
        <taxon>Bacteria</taxon>
        <taxon>Bacillati</taxon>
        <taxon>Bacillota</taxon>
        <taxon>Bacilli</taxon>
        <taxon>Bacillales</taxon>
        <taxon>Bacillaceae</taxon>
        <taxon>Bacillus</taxon>
    </lineage>
</organism>
<feature type="transmembrane region" description="Helical" evidence="6">
    <location>
        <begin position="7"/>
        <end position="23"/>
    </location>
</feature>
<dbReference type="STRING" id="1367477.N288_05420"/>
<feature type="transmembrane region" description="Helical" evidence="6">
    <location>
        <begin position="331"/>
        <end position="356"/>
    </location>
</feature>
<feature type="transmembrane region" description="Helical" evidence="6">
    <location>
        <begin position="285"/>
        <end position="310"/>
    </location>
</feature>
<keyword evidence="5 6" id="KW-0472">Membrane</keyword>
<reference evidence="8 9" key="1">
    <citation type="submission" date="2013-07" db="EMBL/GenBank/DDBJ databases">
        <title>Complete genome sequence of Bacillus infantis NRRL B-14911 that has potential to induce cardiac disease by antigenic mimicry.</title>
        <authorList>
            <person name="Massilamany C."/>
            <person name="Smith T.P.L."/>
            <person name="Loy J.D."/>
            <person name="Barletta R."/>
            <person name="Reddy J."/>
        </authorList>
    </citation>
    <scope>NUCLEOTIDE SEQUENCE [LARGE SCALE GENOMIC DNA]</scope>
    <source>
        <strain evidence="8 9">NRRL B-14911</strain>
    </source>
</reference>
<feature type="transmembrane region" description="Helical" evidence="6">
    <location>
        <begin position="108"/>
        <end position="135"/>
    </location>
</feature>
<evidence type="ECO:0000313" key="9">
    <source>
        <dbReference type="Proteomes" id="UP000017805"/>
    </source>
</evidence>